<dbReference type="EMBL" id="JACAZF010000003">
    <property type="protein sequence ID" value="KAF7309431.1"/>
    <property type="molecule type" value="Genomic_DNA"/>
</dbReference>
<dbReference type="AlphaFoldDB" id="A0A8H6T378"/>
<feature type="compositionally biased region" description="Low complexity" evidence="1">
    <location>
        <begin position="35"/>
        <end position="48"/>
    </location>
</feature>
<dbReference type="Pfam" id="PF00320">
    <property type="entry name" value="GATA"/>
    <property type="match status" value="1"/>
</dbReference>
<accession>A0A8H6T378</accession>
<feature type="compositionally biased region" description="Low complexity" evidence="1">
    <location>
        <begin position="7"/>
        <end position="18"/>
    </location>
</feature>
<feature type="compositionally biased region" description="Low complexity" evidence="1">
    <location>
        <begin position="260"/>
        <end position="269"/>
    </location>
</feature>
<feature type="compositionally biased region" description="Polar residues" evidence="1">
    <location>
        <begin position="437"/>
        <end position="447"/>
    </location>
</feature>
<sequence length="641" mass="69934">MSSDGRYPYYNYPAYGNPSQSPSNYETQPQRPIRSNSGSSSQSHPHSPLQANQYAHHPPSSYTPAQQQRQQQQQQQTYPYASSSSTTPPAQTSQQHWSHNNWTYPPPTETRQQTTYSTGTRSASNDEQPRLPPQPHRTWSHPSSSTSQSQYSPPPPPPPPPPESNTPNVVYSPPPPQPRSDPASHSQRTYPLPRALSPRRNSQSNQLASPSYQMPSRVVSRPPPMHHLPPPPPKSLPRHQHSHSHSHSYSSQPSPPPQMPQQQPHQPSQNDNLLKRRRDSTPISTAPTLMPEPEPGPSTYNPIHSYSQSPVAYSPVSAYSTTPPIPAPASASSFSAQIDFRKLMNSYHMIMEETKLALGEDASRRQSDTVTTTLNRMMDDAFNAARTLDDANASGGNSTRPFNSQSTLPFPIARMSPVAQQQTQHTTPHGYLQRIHSNSTTSSASDDQQPHSGSYQQQQHSPPQRSPAQPARPNHIQTKGPNASSPNEGTTSKVNKSSPQSGARRPPPIASASVNDISVPAPTSPSKPKVHEDSPGGDASGSTKPRHAGGTQTCLGCGVTATPEWRRGPLGPRTLCNACGLVYAKMVKKRIREDARGGSAKSATTGMKKPTSRTATQRETDDRDHDSPEAESEDDEPVSGR</sequence>
<evidence type="ECO:0000313" key="3">
    <source>
        <dbReference type="EMBL" id="KAF7309431.1"/>
    </source>
</evidence>
<dbReference type="CDD" id="cd00202">
    <property type="entry name" value="ZnF_GATA"/>
    <property type="match status" value="1"/>
</dbReference>
<reference evidence="3" key="1">
    <citation type="submission" date="2020-05" db="EMBL/GenBank/DDBJ databases">
        <title>Mycena genomes resolve the evolution of fungal bioluminescence.</title>
        <authorList>
            <person name="Tsai I.J."/>
        </authorList>
    </citation>
    <scope>NUCLEOTIDE SEQUENCE</scope>
    <source>
        <strain evidence="3">171206Taipei</strain>
    </source>
</reference>
<name>A0A8H6T378_9AGAR</name>
<feature type="compositionally biased region" description="Acidic residues" evidence="1">
    <location>
        <begin position="629"/>
        <end position="641"/>
    </location>
</feature>
<dbReference type="SUPFAM" id="SSF57716">
    <property type="entry name" value="Glucocorticoid receptor-like (DNA-binding domain)"/>
    <property type="match status" value="1"/>
</dbReference>
<dbReference type="Proteomes" id="UP000636479">
    <property type="component" value="Unassembled WGS sequence"/>
</dbReference>
<feature type="compositionally biased region" description="Basic and acidic residues" evidence="1">
    <location>
        <begin position="616"/>
        <end position="628"/>
    </location>
</feature>
<feature type="region of interest" description="Disordered" evidence="1">
    <location>
        <begin position="1"/>
        <end position="304"/>
    </location>
</feature>
<dbReference type="GeneID" id="59342512"/>
<proteinExistence type="predicted"/>
<feature type="compositionally biased region" description="Polar residues" evidence="1">
    <location>
        <begin position="19"/>
        <end position="34"/>
    </location>
</feature>
<feature type="compositionally biased region" description="Basic residues" evidence="1">
    <location>
        <begin position="236"/>
        <end position="246"/>
    </location>
</feature>
<gene>
    <name evidence="3" type="ORF">MIND_00313900</name>
</gene>
<feature type="compositionally biased region" description="Low complexity" evidence="1">
    <location>
        <begin position="450"/>
        <end position="473"/>
    </location>
</feature>
<dbReference type="GO" id="GO:0006355">
    <property type="term" value="P:regulation of DNA-templated transcription"/>
    <property type="evidence" value="ECO:0007669"/>
    <property type="project" value="InterPro"/>
</dbReference>
<dbReference type="Gene3D" id="3.30.50.10">
    <property type="entry name" value="Erythroid Transcription Factor GATA-1, subunit A"/>
    <property type="match status" value="1"/>
</dbReference>
<dbReference type="GO" id="GO:0008270">
    <property type="term" value="F:zinc ion binding"/>
    <property type="evidence" value="ECO:0007669"/>
    <property type="project" value="InterPro"/>
</dbReference>
<feature type="region of interest" description="Disordered" evidence="1">
    <location>
        <begin position="591"/>
        <end position="641"/>
    </location>
</feature>
<feature type="compositionally biased region" description="Low complexity" evidence="1">
    <location>
        <begin position="142"/>
        <end position="151"/>
    </location>
</feature>
<evidence type="ECO:0000313" key="4">
    <source>
        <dbReference type="Proteomes" id="UP000636479"/>
    </source>
</evidence>
<dbReference type="OrthoDB" id="2162994at2759"/>
<feature type="compositionally biased region" description="Polar residues" evidence="1">
    <location>
        <begin position="394"/>
        <end position="408"/>
    </location>
</feature>
<evidence type="ECO:0000256" key="1">
    <source>
        <dbReference type="SAM" id="MobiDB-lite"/>
    </source>
</evidence>
<dbReference type="InterPro" id="IPR000679">
    <property type="entry name" value="Znf_GATA"/>
</dbReference>
<keyword evidence="4" id="KW-1185">Reference proteome</keyword>
<feature type="region of interest" description="Disordered" evidence="1">
    <location>
        <begin position="389"/>
        <end position="409"/>
    </location>
</feature>
<feature type="region of interest" description="Disordered" evidence="1">
    <location>
        <begin position="437"/>
        <end position="571"/>
    </location>
</feature>
<dbReference type="SMART" id="SM00401">
    <property type="entry name" value="ZnF_GATA"/>
    <property type="match status" value="1"/>
</dbReference>
<feature type="compositionally biased region" description="Pro residues" evidence="1">
    <location>
        <begin position="152"/>
        <end position="164"/>
    </location>
</feature>
<feature type="domain" description="GATA-type" evidence="2">
    <location>
        <begin position="548"/>
        <end position="599"/>
    </location>
</feature>
<protein>
    <submittedName>
        <fullName evidence="3">GATA-type domain-containing protein</fullName>
    </submittedName>
</protein>
<dbReference type="InterPro" id="IPR013088">
    <property type="entry name" value="Znf_NHR/GATA"/>
</dbReference>
<organism evidence="3 4">
    <name type="scientific">Mycena indigotica</name>
    <dbReference type="NCBI Taxonomy" id="2126181"/>
    <lineage>
        <taxon>Eukaryota</taxon>
        <taxon>Fungi</taxon>
        <taxon>Dikarya</taxon>
        <taxon>Basidiomycota</taxon>
        <taxon>Agaricomycotina</taxon>
        <taxon>Agaricomycetes</taxon>
        <taxon>Agaricomycetidae</taxon>
        <taxon>Agaricales</taxon>
        <taxon>Marasmiineae</taxon>
        <taxon>Mycenaceae</taxon>
        <taxon>Mycena</taxon>
    </lineage>
</organism>
<feature type="compositionally biased region" description="Low complexity" evidence="1">
    <location>
        <begin position="60"/>
        <end position="95"/>
    </location>
</feature>
<feature type="compositionally biased region" description="Polar residues" evidence="1">
    <location>
        <begin position="96"/>
        <end position="126"/>
    </location>
</feature>
<feature type="compositionally biased region" description="Pro residues" evidence="1">
    <location>
        <begin position="221"/>
        <end position="235"/>
    </location>
</feature>
<feature type="compositionally biased region" description="Polar residues" evidence="1">
    <location>
        <begin position="475"/>
        <end position="501"/>
    </location>
</feature>
<feature type="compositionally biased region" description="Polar residues" evidence="1">
    <location>
        <begin position="199"/>
        <end position="214"/>
    </location>
</feature>
<dbReference type="GO" id="GO:0043565">
    <property type="term" value="F:sequence-specific DNA binding"/>
    <property type="evidence" value="ECO:0007669"/>
    <property type="project" value="InterPro"/>
</dbReference>
<evidence type="ECO:0000259" key="2">
    <source>
        <dbReference type="SMART" id="SM00401"/>
    </source>
</evidence>
<comment type="caution">
    <text evidence="3">The sequence shown here is derived from an EMBL/GenBank/DDBJ whole genome shotgun (WGS) entry which is preliminary data.</text>
</comment>
<dbReference type="RefSeq" id="XP_037222881.1">
    <property type="nucleotide sequence ID" value="XM_037359996.1"/>
</dbReference>